<dbReference type="GO" id="GO:0019901">
    <property type="term" value="F:protein kinase binding"/>
    <property type="evidence" value="ECO:0007669"/>
    <property type="project" value="TreeGrafter"/>
</dbReference>
<dbReference type="GO" id="GO:0034727">
    <property type="term" value="P:piecemeal microautophagy of the nucleus"/>
    <property type="evidence" value="ECO:0007669"/>
    <property type="project" value="TreeGrafter"/>
</dbReference>
<dbReference type="GO" id="GO:1990316">
    <property type="term" value="C:Atg1/ULK1 kinase complex"/>
    <property type="evidence" value="ECO:0007669"/>
    <property type="project" value="TreeGrafter"/>
</dbReference>
<dbReference type="GO" id="GO:0034517">
    <property type="term" value="P:ribophagy"/>
    <property type="evidence" value="ECO:0007669"/>
    <property type="project" value="TreeGrafter"/>
</dbReference>
<dbReference type="GO" id="GO:0061709">
    <property type="term" value="P:reticulophagy"/>
    <property type="evidence" value="ECO:0007669"/>
    <property type="project" value="TreeGrafter"/>
</dbReference>
<dbReference type="GO" id="GO:0060090">
    <property type="term" value="F:molecular adaptor activity"/>
    <property type="evidence" value="ECO:0007669"/>
    <property type="project" value="TreeGrafter"/>
</dbReference>
<evidence type="ECO:0000313" key="2">
    <source>
        <dbReference type="EMBL" id="JAS76170.1"/>
    </source>
</evidence>
<gene>
    <name evidence="2" type="ORF">g.58538</name>
</gene>
<dbReference type="PANTHER" id="PTHR13222:SF1">
    <property type="entry name" value="RB1-INDUCIBLE COILED-COIL PROTEIN 1"/>
    <property type="match status" value="1"/>
</dbReference>
<dbReference type="GO" id="GO:0000422">
    <property type="term" value="P:autophagy of mitochondrion"/>
    <property type="evidence" value="ECO:0007669"/>
    <property type="project" value="TreeGrafter"/>
</dbReference>
<dbReference type="PANTHER" id="PTHR13222">
    <property type="entry name" value="RB1-INDUCIBLE COILED-COIL"/>
    <property type="match status" value="1"/>
</dbReference>
<feature type="signal peptide" evidence="1">
    <location>
        <begin position="1"/>
        <end position="23"/>
    </location>
</feature>
<keyword evidence="1" id="KW-0732">Signal</keyword>
<reference evidence="2" key="1">
    <citation type="submission" date="2015-11" db="EMBL/GenBank/DDBJ databases">
        <title>De novo transcriptome assembly of four potential Pierce s Disease insect vectors from Arizona vineyards.</title>
        <authorList>
            <person name="Tassone E.E."/>
        </authorList>
    </citation>
    <scope>NUCLEOTIDE SEQUENCE</scope>
</reference>
<dbReference type="GO" id="GO:0061723">
    <property type="term" value="P:glycophagy"/>
    <property type="evidence" value="ECO:0007669"/>
    <property type="project" value="TreeGrafter"/>
</dbReference>
<dbReference type="InterPro" id="IPR040040">
    <property type="entry name" value="ATG11"/>
</dbReference>
<sequence>MNALVLRAHLAFRLCGMSQVALQACQRLVHEQHLQHQGFMIAIANMSLTVPGAKSKTEEFLTVLQEFLEKKPHYLQLIETLEEVEATLANIPLLPSLAKQVSQDPMTSISSCKDIEEQRDNMTLLDWLQARGSGDTVQQLSQTCMRDIQQFTEETVTNIQTPLTKLMVSFGDKNMRTIQGLPERFSGLDKLLDKLSCLVQEQGDLAEAMDMNSKEANMLGDSSILPDLCMSHRRQLIIMQRNHGKIMEINWRVDHA</sequence>
<dbReference type="EMBL" id="GECU01031536">
    <property type="protein sequence ID" value="JAS76170.1"/>
    <property type="molecule type" value="Transcribed_RNA"/>
</dbReference>
<feature type="non-terminal residue" evidence="2">
    <location>
        <position position="256"/>
    </location>
</feature>
<dbReference type="AlphaFoldDB" id="A0A1B6HNC0"/>
<dbReference type="GO" id="GO:0000045">
    <property type="term" value="P:autophagosome assembly"/>
    <property type="evidence" value="ECO:0007669"/>
    <property type="project" value="InterPro"/>
</dbReference>
<dbReference type="GO" id="GO:0034045">
    <property type="term" value="C:phagophore assembly site membrane"/>
    <property type="evidence" value="ECO:0007669"/>
    <property type="project" value="TreeGrafter"/>
</dbReference>
<feature type="chain" id="PRO_5008584463" evidence="1">
    <location>
        <begin position="24"/>
        <end position="256"/>
    </location>
</feature>
<name>A0A1B6HNC0_9HEMI</name>
<protein>
    <submittedName>
        <fullName evidence="2">Uncharacterized protein</fullName>
    </submittedName>
</protein>
<dbReference type="PROSITE" id="PS51257">
    <property type="entry name" value="PROKAR_LIPOPROTEIN"/>
    <property type="match status" value="1"/>
</dbReference>
<accession>A0A1B6HNC0</accession>
<proteinExistence type="predicted"/>
<organism evidence="2">
    <name type="scientific">Homalodisca liturata</name>
    <dbReference type="NCBI Taxonomy" id="320908"/>
    <lineage>
        <taxon>Eukaryota</taxon>
        <taxon>Metazoa</taxon>
        <taxon>Ecdysozoa</taxon>
        <taxon>Arthropoda</taxon>
        <taxon>Hexapoda</taxon>
        <taxon>Insecta</taxon>
        <taxon>Pterygota</taxon>
        <taxon>Neoptera</taxon>
        <taxon>Paraneoptera</taxon>
        <taxon>Hemiptera</taxon>
        <taxon>Auchenorrhyncha</taxon>
        <taxon>Membracoidea</taxon>
        <taxon>Cicadellidae</taxon>
        <taxon>Cicadellinae</taxon>
        <taxon>Proconiini</taxon>
        <taxon>Homalodisca</taxon>
    </lineage>
</organism>
<evidence type="ECO:0000256" key="1">
    <source>
        <dbReference type="SAM" id="SignalP"/>
    </source>
</evidence>